<evidence type="ECO:0000256" key="2">
    <source>
        <dbReference type="ARBA" id="ARBA00022490"/>
    </source>
</evidence>
<dbReference type="FunFam" id="3.30.460.10:FF:000015">
    <property type="entry name" value="Ribosomal silencing factor RsfS"/>
    <property type="match status" value="1"/>
</dbReference>
<evidence type="ECO:0000256" key="1">
    <source>
        <dbReference type="ARBA" id="ARBA00010574"/>
    </source>
</evidence>
<dbReference type="GO" id="GO:0042256">
    <property type="term" value="P:cytosolic ribosome assembly"/>
    <property type="evidence" value="ECO:0007669"/>
    <property type="project" value="UniProtKB-UniRule"/>
</dbReference>
<dbReference type="Proteomes" id="UP000595942">
    <property type="component" value="Chromosome"/>
</dbReference>
<evidence type="ECO:0000256" key="4">
    <source>
        <dbReference type="ARBA" id="ARBA00022845"/>
    </source>
</evidence>
<dbReference type="InterPro" id="IPR004394">
    <property type="entry name" value="Iojap/RsfS/C7orf30"/>
</dbReference>
<keyword evidence="2 5" id="KW-0963">Cytoplasm</keyword>
<comment type="subcellular location">
    <subcellularLocation>
        <location evidence="5">Cytoplasm</location>
    </subcellularLocation>
</comment>
<keyword evidence="4 5" id="KW-0810">Translation regulation</keyword>
<dbReference type="GO" id="GO:0005737">
    <property type="term" value="C:cytoplasm"/>
    <property type="evidence" value="ECO:0007669"/>
    <property type="project" value="UniProtKB-SubCell"/>
</dbReference>
<dbReference type="SUPFAM" id="SSF81301">
    <property type="entry name" value="Nucleotidyltransferase"/>
    <property type="match status" value="1"/>
</dbReference>
<evidence type="ECO:0000256" key="3">
    <source>
        <dbReference type="ARBA" id="ARBA00022491"/>
    </source>
</evidence>
<evidence type="ECO:0000256" key="5">
    <source>
        <dbReference type="HAMAP-Rule" id="MF_01477"/>
    </source>
</evidence>
<evidence type="ECO:0000313" key="6">
    <source>
        <dbReference type="EMBL" id="QQS83550.1"/>
    </source>
</evidence>
<comment type="subunit">
    <text evidence="5">Interacts with ribosomal protein uL14 (rplN).</text>
</comment>
<dbReference type="GO" id="GO:0043023">
    <property type="term" value="F:ribosomal large subunit binding"/>
    <property type="evidence" value="ECO:0007669"/>
    <property type="project" value="TreeGrafter"/>
</dbReference>
<name>A0A143P845_9STAP</name>
<reference evidence="7 8" key="1">
    <citation type="submission" date="2018-11" db="EMBL/GenBank/DDBJ databases">
        <title>Genomic profiling of Staphylococcus species from a Poultry farm system in KwaZulu-Natal, South Africa.</title>
        <authorList>
            <person name="Amoako D.G."/>
            <person name="Somboro A.M."/>
            <person name="Abia A.L.K."/>
            <person name="Bester L.A."/>
            <person name="Essack S.Y."/>
        </authorList>
    </citation>
    <scope>NUCLEOTIDE SEQUENCE [LARGE SCALE GENOMIC DNA]</scope>
    <source>
        <strain evidence="7 8">SA11</strain>
    </source>
</reference>
<dbReference type="InterPro" id="IPR043519">
    <property type="entry name" value="NT_sf"/>
</dbReference>
<keyword evidence="9" id="KW-1185">Reference proteome</keyword>
<comment type="function">
    <text evidence="5">Functions as a ribosomal silencing factor. Interacts with ribosomal protein uL14 (rplN), blocking formation of intersubunit bridge B8. Prevents association of the 30S and 50S ribosomal subunits and the formation of functional ribosomes, thus repressing translation.</text>
</comment>
<gene>
    <name evidence="5 7" type="primary">rsfS</name>
    <name evidence="7" type="ORF">EIG99_03125</name>
    <name evidence="6" type="ORF">I6J05_04315</name>
</gene>
<dbReference type="AlphaFoldDB" id="A0A143P845"/>
<dbReference type="EMBL" id="CP068073">
    <property type="protein sequence ID" value="QQS83550.1"/>
    <property type="molecule type" value="Genomic_DNA"/>
</dbReference>
<dbReference type="GeneID" id="93726501"/>
<dbReference type="PANTHER" id="PTHR21043:SF0">
    <property type="entry name" value="MITOCHONDRIAL ASSEMBLY OF RIBOSOMAL LARGE SUBUNIT PROTEIN 1"/>
    <property type="match status" value="1"/>
</dbReference>
<dbReference type="GO" id="GO:0017148">
    <property type="term" value="P:negative regulation of translation"/>
    <property type="evidence" value="ECO:0007669"/>
    <property type="project" value="UniProtKB-UniRule"/>
</dbReference>
<evidence type="ECO:0000313" key="7">
    <source>
        <dbReference type="EMBL" id="RZI03545.1"/>
    </source>
</evidence>
<dbReference type="GO" id="GO:0090071">
    <property type="term" value="P:negative regulation of ribosome biogenesis"/>
    <property type="evidence" value="ECO:0007669"/>
    <property type="project" value="UniProtKB-UniRule"/>
</dbReference>
<dbReference type="Pfam" id="PF02410">
    <property type="entry name" value="RsfS"/>
    <property type="match status" value="1"/>
</dbReference>
<organism evidence="7 8">
    <name type="scientific">Staphylococcus condimenti</name>
    <dbReference type="NCBI Taxonomy" id="70255"/>
    <lineage>
        <taxon>Bacteria</taxon>
        <taxon>Bacillati</taxon>
        <taxon>Bacillota</taxon>
        <taxon>Bacilli</taxon>
        <taxon>Bacillales</taxon>
        <taxon>Staphylococcaceae</taxon>
        <taxon>Staphylococcus</taxon>
    </lineage>
</organism>
<dbReference type="RefSeq" id="WP_046099248.1">
    <property type="nucleotide sequence ID" value="NZ_CP015114.1"/>
</dbReference>
<keyword evidence="3 5" id="KW-0678">Repressor</keyword>
<sequence>MQKEEILKLAVEAVESKRAEEVISLNLEGINDMADYFVICHGNNERQVQAIARAVKEAADKAGVDITVFEGLNEARWVLLDLSGVIVHIFHKDERSYYNIEKLYRDAPMQTYEEAY</sequence>
<accession>A0A143P845</accession>
<evidence type="ECO:0000313" key="8">
    <source>
        <dbReference type="Proteomes" id="UP000293854"/>
    </source>
</evidence>
<reference evidence="6 9" key="2">
    <citation type="submission" date="2021-01" db="EMBL/GenBank/DDBJ databases">
        <title>FDA dAtabase for Regulatory Grade micrObial Sequences (FDA-ARGOS): Supporting development and validation of Infectious Disease Dx tests.</title>
        <authorList>
            <person name="Sproer C."/>
            <person name="Gronow S."/>
            <person name="Severitt S."/>
            <person name="Schroder I."/>
            <person name="Tallon L."/>
            <person name="Sadzewicz L."/>
            <person name="Zhao X."/>
            <person name="Boylan J."/>
            <person name="Ott S."/>
            <person name="Bowen H."/>
            <person name="Vavikolanu K."/>
            <person name="Mehta A."/>
            <person name="Aluvathingal J."/>
            <person name="Nadendla S."/>
            <person name="Lowell S."/>
            <person name="Myers T."/>
            <person name="Yan Y."/>
            <person name="Sichtig H."/>
        </authorList>
    </citation>
    <scope>NUCLEOTIDE SEQUENCE [LARGE SCALE GENOMIC DNA]</scope>
    <source>
        <strain evidence="6 9">FDAARGOS_1148</strain>
    </source>
</reference>
<dbReference type="KEGG" id="scv:A4G25_01400"/>
<protein>
    <recommendedName>
        <fullName evidence="5">Ribosomal silencing factor RsfS</fullName>
    </recommendedName>
</protein>
<dbReference type="Gene3D" id="3.30.460.10">
    <property type="entry name" value="Beta Polymerase, domain 2"/>
    <property type="match status" value="1"/>
</dbReference>
<dbReference type="Proteomes" id="UP000293854">
    <property type="component" value="Unassembled WGS sequence"/>
</dbReference>
<evidence type="ECO:0000313" key="9">
    <source>
        <dbReference type="Proteomes" id="UP000595942"/>
    </source>
</evidence>
<dbReference type="EMBL" id="RQTE01000059">
    <property type="protein sequence ID" value="RZI03545.1"/>
    <property type="molecule type" value="Genomic_DNA"/>
</dbReference>
<dbReference type="HAMAP" id="MF_01477">
    <property type="entry name" value="Iojap_RsfS"/>
    <property type="match status" value="1"/>
</dbReference>
<proteinExistence type="inferred from homology"/>
<dbReference type="OrthoDB" id="9793681at2"/>
<comment type="similarity">
    <text evidence="1 5">Belongs to the Iojap/RsfS family.</text>
</comment>
<dbReference type="PANTHER" id="PTHR21043">
    <property type="entry name" value="IOJAP SUPERFAMILY ORTHOLOG"/>
    <property type="match status" value="1"/>
</dbReference>
<dbReference type="NCBIfam" id="TIGR00090">
    <property type="entry name" value="rsfS_iojap_ybeB"/>
    <property type="match status" value="1"/>
</dbReference>